<dbReference type="PROSITE" id="PS51470">
    <property type="entry name" value="FG_GAP"/>
    <property type="match status" value="1"/>
</dbReference>
<feature type="signal peptide" evidence="2">
    <location>
        <begin position="1"/>
        <end position="32"/>
    </location>
</feature>
<dbReference type="EMBL" id="JACAGB010000022">
    <property type="protein sequence ID" value="KAF6309023.1"/>
    <property type="molecule type" value="Genomic_DNA"/>
</dbReference>
<reference evidence="3 4" key="1">
    <citation type="journal article" date="2020" name="Nature">
        <title>Six reference-quality genomes reveal evolution of bat adaptations.</title>
        <authorList>
            <person name="Jebb D."/>
            <person name="Huang Z."/>
            <person name="Pippel M."/>
            <person name="Hughes G.M."/>
            <person name="Lavrichenko K."/>
            <person name="Devanna P."/>
            <person name="Winkler S."/>
            <person name="Jermiin L.S."/>
            <person name="Skirmuntt E.C."/>
            <person name="Katzourakis A."/>
            <person name="Burkitt-Gray L."/>
            <person name="Ray D.A."/>
            <person name="Sullivan K.A.M."/>
            <person name="Roscito J.G."/>
            <person name="Kirilenko B.M."/>
            <person name="Davalos L.M."/>
            <person name="Corthals A.P."/>
            <person name="Power M.L."/>
            <person name="Jones G."/>
            <person name="Ransome R.D."/>
            <person name="Dechmann D.K.N."/>
            <person name="Locatelli A.G."/>
            <person name="Puechmaille S.J."/>
            <person name="Fedrigo O."/>
            <person name="Jarvis E.D."/>
            <person name="Hiller M."/>
            <person name="Vernes S.C."/>
            <person name="Myers E.W."/>
            <person name="Teeling E.C."/>
        </authorList>
    </citation>
    <scope>NUCLEOTIDE SEQUENCE [LARGE SCALE GENOMIC DNA]</scope>
    <source>
        <strain evidence="3">MPipKuh1</strain>
        <tissue evidence="3">Flight muscle</tissue>
    </source>
</reference>
<accession>A0A7J7U840</accession>
<feature type="repeat" description="FG-GAP" evidence="1">
    <location>
        <begin position="38"/>
        <end position="103"/>
    </location>
</feature>
<keyword evidence="3" id="KW-0401">Integrin</keyword>
<dbReference type="Gene3D" id="2.130.10.130">
    <property type="entry name" value="Integrin alpha, N-terminal"/>
    <property type="match status" value="1"/>
</dbReference>
<evidence type="ECO:0000313" key="4">
    <source>
        <dbReference type="Proteomes" id="UP000558488"/>
    </source>
</evidence>
<evidence type="ECO:0000256" key="2">
    <source>
        <dbReference type="SAM" id="SignalP"/>
    </source>
</evidence>
<dbReference type="AlphaFoldDB" id="A0A7J7U840"/>
<evidence type="ECO:0000256" key="1">
    <source>
        <dbReference type="PROSITE-ProRule" id="PRU00803"/>
    </source>
</evidence>
<dbReference type="GO" id="GO:0007229">
    <property type="term" value="P:integrin-mediated signaling pathway"/>
    <property type="evidence" value="ECO:0007669"/>
    <property type="project" value="UniProtKB-KW"/>
</dbReference>
<dbReference type="Proteomes" id="UP000558488">
    <property type="component" value="Unassembled WGS sequence"/>
</dbReference>
<evidence type="ECO:0000313" key="3">
    <source>
        <dbReference type="EMBL" id="KAF6309023.1"/>
    </source>
</evidence>
<comment type="caution">
    <text evidence="3">The sequence shown here is derived from an EMBL/GenBank/DDBJ whole genome shotgun (WGS) entry which is preliminary data.</text>
</comment>
<dbReference type="GO" id="GO:0098609">
    <property type="term" value="P:cell-cell adhesion"/>
    <property type="evidence" value="ECO:0007669"/>
    <property type="project" value="TreeGrafter"/>
</dbReference>
<dbReference type="PANTHER" id="PTHR23220:SF89">
    <property type="entry name" value="INTEGRIN ALPHA-3"/>
    <property type="match status" value="1"/>
</dbReference>
<dbReference type="InterPro" id="IPR028994">
    <property type="entry name" value="Integrin_alpha_N"/>
</dbReference>
<dbReference type="GO" id="GO:0050900">
    <property type="term" value="P:leukocyte migration"/>
    <property type="evidence" value="ECO:0007669"/>
    <property type="project" value="TreeGrafter"/>
</dbReference>
<dbReference type="GO" id="GO:0008305">
    <property type="term" value="C:integrin complex"/>
    <property type="evidence" value="ECO:0007669"/>
    <property type="project" value="TreeGrafter"/>
</dbReference>
<gene>
    <name evidence="3" type="ORF">mPipKuh1_006854</name>
</gene>
<dbReference type="GO" id="GO:0033627">
    <property type="term" value="P:cell adhesion mediated by integrin"/>
    <property type="evidence" value="ECO:0007669"/>
    <property type="project" value="TreeGrafter"/>
</dbReference>
<sequence length="142" mass="15277">MGPSSRPASPVLRPALCALALIVAAGGRVASAFNLDTRFLVVKEARNPGSLFGYSVALHRQTEPQQRNLLLVGAPRDLAISDRYTNRTGAVYLCPLSAHKNDCERMDITEKSNPGHHKIEDMWLGVTVASQGPAGRVLETAT</sequence>
<protein>
    <submittedName>
        <fullName evidence="3">Integrin subunit alpha 3</fullName>
    </submittedName>
</protein>
<keyword evidence="4" id="KW-1185">Reference proteome</keyword>
<dbReference type="GO" id="GO:0007160">
    <property type="term" value="P:cell-matrix adhesion"/>
    <property type="evidence" value="ECO:0007669"/>
    <property type="project" value="TreeGrafter"/>
</dbReference>
<dbReference type="GO" id="GO:0009897">
    <property type="term" value="C:external side of plasma membrane"/>
    <property type="evidence" value="ECO:0007669"/>
    <property type="project" value="TreeGrafter"/>
</dbReference>
<feature type="chain" id="PRO_5029911317" evidence="2">
    <location>
        <begin position="33"/>
        <end position="142"/>
    </location>
</feature>
<dbReference type="SMART" id="SM00191">
    <property type="entry name" value="Int_alpha"/>
    <property type="match status" value="1"/>
</dbReference>
<dbReference type="PANTHER" id="PTHR23220">
    <property type="entry name" value="INTEGRIN ALPHA"/>
    <property type="match status" value="1"/>
</dbReference>
<proteinExistence type="predicted"/>
<keyword evidence="2" id="KW-0732">Signal</keyword>
<organism evidence="3 4">
    <name type="scientific">Pipistrellus kuhlii</name>
    <name type="common">Kuhl's pipistrelle</name>
    <dbReference type="NCBI Taxonomy" id="59472"/>
    <lineage>
        <taxon>Eukaryota</taxon>
        <taxon>Metazoa</taxon>
        <taxon>Chordata</taxon>
        <taxon>Craniata</taxon>
        <taxon>Vertebrata</taxon>
        <taxon>Euteleostomi</taxon>
        <taxon>Mammalia</taxon>
        <taxon>Eutheria</taxon>
        <taxon>Laurasiatheria</taxon>
        <taxon>Chiroptera</taxon>
        <taxon>Yangochiroptera</taxon>
        <taxon>Vespertilionidae</taxon>
        <taxon>Pipistrellus</taxon>
    </lineage>
</organism>
<name>A0A7J7U840_PIPKU</name>
<dbReference type="GO" id="GO:0005178">
    <property type="term" value="F:integrin binding"/>
    <property type="evidence" value="ECO:0007669"/>
    <property type="project" value="TreeGrafter"/>
</dbReference>
<dbReference type="SUPFAM" id="SSF69318">
    <property type="entry name" value="Integrin alpha N-terminal domain"/>
    <property type="match status" value="1"/>
</dbReference>
<dbReference type="InterPro" id="IPR013519">
    <property type="entry name" value="Int_alpha_beta-p"/>
</dbReference>